<dbReference type="AlphaFoldDB" id="A0A845QZC6"/>
<dbReference type="EC" id="2.7.4.-" evidence="14"/>
<evidence type="ECO:0000259" key="15">
    <source>
        <dbReference type="Pfam" id="PF02603"/>
    </source>
</evidence>
<feature type="active site" description="Proton acceptor; for phosphorylation activity. Proton donor; for dephosphorylation activity" evidence="14">
    <location>
        <position position="177"/>
    </location>
</feature>
<comment type="miscellaneous">
    <text evidence="14">Both phosphorylation and phosphorolysis are carried out by the same active site and suggest a common mechanism for both reactions.</text>
</comment>
<evidence type="ECO:0000256" key="7">
    <source>
        <dbReference type="ARBA" id="ARBA00022741"/>
    </source>
</evidence>
<dbReference type="Gene3D" id="3.40.1390.20">
    <property type="entry name" value="HprK N-terminal domain-like"/>
    <property type="match status" value="1"/>
</dbReference>
<feature type="active site" evidence="14">
    <location>
        <position position="159"/>
    </location>
</feature>
<evidence type="ECO:0000256" key="1">
    <source>
        <dbReference type="ARBA" id="ARBA00001120"/>
    </source>
</evidence>
<dbReference type="CDD" id="cd01918">
    <property type="entry name" value="HprK_C"/>
    <property type="match status" value="1"/>
</dbReference>
<feature type="binding site" evidence="14">
    <location>
        <begin position="153"/>
        <end position="160"/>
    </location>
    <ligand>
        <name>ATP</name>
        <dbReference type="ChEBI" id="CHEBI:30616"/>
    </ligand>
</feature>
<dbReference type="Gene3D" id="3.40.50.300">
    <property type="entry name" value="P-loop containing nucleotide triphosphate hydrolases"/>
    <property type="match status" value="1"/>
</dbReference>
<dbReference type="GO" id="GO:0000287">
    <property type="term" value="F:magnesium ion binding"/>
    <property type="evidence" value="ECO:0007669"/>
    <property type="project" value="UniProtKB-UniRule"/>
</dbReference>
<evidence type="ECO:0000256" key="8">
    <source>
        <dbReference type="ARBA" id="ARBA00022777"/>
    </source>
</evidence>
<comment type="domain">
    <text evidence="14">The Walker A ATP-binding motif also binds Pi and PPi.</text>
</comment>
<evidence type="ECO:0000256" key="13">
    <source>
        <dbReference type="ARBA" id="ARBA00047657"/>
    </source>
</evidence>
<dbReference type="FunFam" id="3.40.50.300:FF:000174">
    <property type="entry name" value="HPr kinase/phosphorylase"/>
    <property type="match status" value="1"/>
</dbReference>
<dbReference type="NCBIfam" id="TIGR00679">
    <property type="entry name" value="hpr-ser"/>
    <property type="match status" value="1"/>
</dbReference>
<evidence type="ECO:0000256" key="11">
    <source>
        <dbReference type="ARBA" id="ARBA00023268"/>
    </source>
</evidence>
<evidence type="ECO:0000259" key="16">
    <source>
        <dbReference type="Pfam" id="PF07475"/>
    </source>
</evidence>
<feature type="active site" evidence="14">
    <location>
        <position position="138"/>
    </location>
</feature>
<evidence type="ECO:0000256" key="10">
    <source>
        <dbReference type="ARBA" id="ARBA00022842"/>
    </source>
</evidence>
<feature type="domain" description="HPr(Ser) kinase/phosphorylase N-terminal" evidence="15">
    <location>
        <begin position="4"/>
        <end position="127"/>
    </location>
</feature>
<evidence type="ECO:0000256" key="3">
    <source>
        <dbReference type="ARBA" id="ARBA00006883"/>
    </source>
</evidence>
<feature type="region of interest" description="Important for the catalytic mechanism of dephosphorylation" evidence="14">
    <location>
        <begin position="264"/>
        <end position="269"/>
    </location>
</feature>
<keyword evidence="9 14" id="KW-0067">ATP-binding</keyword>
<keyword evidence="5 14" id="KW-0808">Transferase</keyword>
<keyword evidence="8 14" id="KW-0418">Kinase</keyword>
<keyword evidence="7 14" id="KW-0547">Nucleotide-binding</keyword>
<dbReference type="Pfam" id="PF02603">
    <property type="entry name" value="Hpr_kinase_N"/>
    <property type="match status" value="1"/>
</dbReference>
<sequence>MNSVNIKRVIKDMDVEVIYQSKNNNINIIKSDINRPGLQLAGYVDFFAEDRIQIIGNVEWHYLQTLDKQIKFKRLEYLFSHPIPALIVTRDLYISDEALNLAKKYDRTILRSSLSTSKFINNLMIYLDDMLAPNTTMHGVLVDVYGVGVLITGRSGVGKSETALELIKRGHRLIADDAVDIKRKDEGNLKGTAPELIRHFLEIRGIGILDIKRLFGVGAVRNSKTIDLVIELEYWDDKKQYDRTGLDEEYTNILGTKMSKIIVPVKPGRNISMIVEVAARNYRQKKMGYNAALELNNKLIHQMENR</sequence>
<dbReference type="EC" id="2.7.11.-" evidence="14"/>
<keyword evidence="11 14" id="KW-0511">Multifunctional enzyme</keyword>
<dbReference type="SUPFAM" id="SSF75138">
    <property type="entry name" value="HprK N-terminal domain-like"/>
    <property type="match status" value="1"/>
</dbReference>
<feature type="binding site" evidence="14">
    <location>
        <position position="202"/>
    </location>
    <ligand>
        <name>Mg(2+)</name>
        <dbReference type="ChEBI" id="CHEBI:18420"/>
    </ligand>
</feature>
<dbReference type="InterPro" id="IPR011104">
    <property type="entry name" value="Hpr_kin/Pase_C"/>
</dbReference>
<dbReference type="InterPro" id="IPR003755">
    <property type="entry name" value="HPr(Ser)_kin/Pase"/>
</dbReference>
<comment type="catalytic activity">
    <reaction evidence="13 14">
        <text>[HPr protein]-O-phospho-L-serine + phosphate + H(+) = [HPr protein]-L-serine + diphosphate</text>
        <dbReference type="Rhea" id="RHEA:46604"/>
        <dbReference type="Rhea" id="RHEA-COMP:11602"/>
        <dbReference type="Rhea" id="RHEA-COMP:11603"/>
        <dbReference type="ChEBI" id="CHEBI:15378"/>
        <dbReference type="ChEBI" id="CHEBI:29999"/>
        <dbReference type="ChEBI" id="CHEBI:33019"/>
        <dbReference type="ChEBI" id="CHEBI:43474"/>
        <dbReference type="ChEBI" id="CHEBI:83421"/>
    </reaction>
</comment>
<comment type="cofactor">
    <cofactor evidence="2 14">
        <name>Mg(2+)</name>
        <dbReference type="ChEBI" id="CHEBI:18420"/>
    </cofactor>
</comment>
<proteinExistence type="inferred from homology"/>
<comment type="function">
    <text evidence="14">Catalyzes the ATP- as well as the pyrophosphate-dependent phosphorylation of a specific serine residue in HPr, a phosphocarrier protein of the phosphoenolpyruvate-dependent sugar phosphotransferase system (PTS). HprK/P also catalyzes the pyrophosphate-producing, inorganic phosphate-dependent dephosphorylation (phosphorolysis) of seryl-phosphorylated HPr (P-Ser-HPr). The two antagonistic activities of HprK/P are regulated by several intracellular metabolites, which change their concentration in response to the absence or presence of rapidly metabolisable carbon sources (glucose, fructose, etc.) in the growth medium. Therefore, by controlling the phosphorylation state of HPr, HPrK/P is a sensor enzyme that plays a major role in the regulation of carbon metabolism and sugar transport: it mediates carbon catabolite repression (CCR), and regulates PTS-catalyzed carbohydrate uptake and inducer exclusion.</text>
</comment>
<dbReference type="GO" id="GO:0006109">
    <property type="term" value="P:regulation of carbohydrate metabolic process"/>
    <property type="evidence" value="ECO:0007669"/>
    <property type="project" value="UniProtKB-UniRule"/>
</dbReference>
<protein>
    <recommendedName>
        <fullName evidence="14">HPr kinase/phosphorylase</fullName>
        <shortName evidence="14">HPrK/P</shortName>
        <ecNumber evidence="14">2.7.11.-</ecNumber>
        <ecNumber evidence="14">2.7.4.-</ecNumber>
    </recommendedName>
    <alternativeName>
        <fullName evidence="14">HPr(Ser) kinase/phosphorylase</fullName>
    </alternativeName>
</protein>
<comment type="subunit">
    <text evidence="14">Homohexamer.</text>
</comment>
<evidence type="ECO:0000256" key="12">
    <source>
        <dbReference type="ARBA" id="ARBA00023277"/>
    </source>
</evidence>
<dbReference type="InterPro" id="IPR028979">
    <property type="entry name" value="Ser_kin/Pase_Hpr-like_N_sf"/>
</dbReference>
<keyword evidence="6 14" id="KW-0479">Metal-binding</keyword>
<dbReference type="GO" id="GO:0004712">
    <property type="term" value="F:protein serine/threonine/tyrosine kinase activity"/>
    <property type="evidence" value="ECO:0007669"/>
    <property type="project" value="UniProtKB-UniRule"/>
</dbReference>
<name>A0A845QZC6_9CLOT</name>
<feature type="domain" description="HPr kinase/phosphorylase C-terminal" evidence="16">
    <location>
        <begin position="130"/>
        <end position="298"/>
    </location>
</feature>
<dbReference type="GO" id="GO:0000155">
    <property type="term" value="F:phosphorelay sensor kinase activity"/>
    <property type="evidence" value="ECO:0007669"/>
    <property type="project" value="InterPro"/>
</dbReference>
<keyword evidence="4 14" id="KW-0723">Serine/threonine-protein kinase</keyword>
<accession>A0A845QZC6</accession>
<dbReference type="HAMAP" id="MF_01249">
    <property type="entry name" value="HPr_kinase"/>
    <property type="match status" value="1"/>
</dbReference>
<dbReference type="InterPro" id="IPR011126">
    <property type="entry name" value="Hpr_kin/Pase_Hpr_N"/>
</dbReference>
<keyword evidence="12 14" id="KW-0119">Carbohydrate metabolism</keyword>
<comment type="caution">
    <text evidence="17">The sequence shown here is derived from an EMBL/GenBank/DDBJ whole genome shotgun (WGS) entry which is preliminary data.</text>
</comment>
<comment type="catalytic activity">
    <reaction evidence="1 14">
        <text>[HPr protein]-L-serine + ATP = [HPr protein]-O-phospho-L-serine + ADP + H(+)</text>
        <dbReference type="Rhea" id="RHEA:46600"/>
        <dbReference type="Rhea" id="RHEA-COMP:11602"/>
        <dbReference type="Rhea" id="RHEA-COMP:11603"/>
        <dbReference type="ChEBI" id="CHEBI:15378"/>
        <dbReference type="ChEBI" id="CHEBI:29999"/>
        <dbReference type="ChEBI" id="CHEBI:30616"/>
        <dbReference type="ChEBI" id="CHEBI:83421"/>
        <dbReference type="ChEBI" id="CHEBI:456216"/>
    </reaction>
</comment>
<evidence type="ECO:0000256" key="4">
    <source>
        <dbReference type="ARBA" id="ARBA00022527"/>
    </source>
</evidence>
<dbReference type="Pfam" id="PF07475">
    <property type="entry name" value="Hpr_kinase_C"/>
    <property type="match status" value="1"/>
</dbReference>
<dbReference type="OrthoDB" id="9778803at2"/>
<dbReference type="EMBL" id="QXXA01000015">
    <property type="protein sequence ID" value="NBI07835.1"/>
    <property type="molecule type" value="Genomic_DNA"/>
</dbReference>
<feature type="region of interest" description="Important for the catalytic mechanism of both phosphorylation and dephosphorylation" evidence="14">
    <location>
        <begin position="201"/>
        <end position="210"/>
    </location>
</feature>
<dbReference type="PANTHER" id="PTHR30305:SF1">
    <property type="entry name" value="HPR KINASE_PHOSPHORYLASE"/>
    <property type="match status" value="1"/>
</dbReference>
<dbReference type="PANTHER" id="PTHR30305">
    <property type="entry name" value="PROTEIN YJDM-RELATED"/>
    <property type="match status" value="1"/>
</dbReference>
<evidence type="ECO:0000256" key="5">
    <source>
        <dbReference type="ARBA" id="ARBA00022679"/>
    </source>
</evidence>
<evidence type="ECO:0000313" key="18">
    <source>
        <dbReference type="Proteomes" id="UP000467132"/>
    </source>
</evidence>
<dbReference type="GO" id="GO:0004674">
    <property type="term" value="F:protein serine/threonine kinase activity"/>
    <property type="evidence" value="ECO:0007669"/>
    <property type="project" value="UniProtKB-KW"/>
</dbReference>
<dbReference type="InterPro" id="IPR027417">
    <property type="entry name" value="P-loop_NTPase"/>
</dbReference>
<gene>
    <name evidence="14" type="primary">hprK</name>
    <name evidence="17" type="ORF">D3Z33_13320</name>
</gene>
<evidence type="ECO:0000256" key="2">
    <source>
        <dbReference type="ARBA" id="ARBA00001946"/>
    </source>
</evidence>
<evidence type="ECO:0000256" key="6">
    <source>
        <dbReference type="ARBA" id="ARBA00022723"/>
    </source>
</evidence>
<keyword evidence="10 14" id="KW-0460">Magnesium</keyword>
<reference evidence="17 18" key="1">
    <citation type="submission" date="2018-08" db="EMBL/GenBank/DDBJ databases">
        <title>Murine metabolic-syndrome-specific gut microbial biobank.</title>
        <authorList>
            <person name="Liu C."/>
        </authorList>
    </citation>
    <scope>NUCLEOTIDE SEQUENCE [LARGE SCALE GENOMIC DNA]</scope>
    <source>
        <strain evidence="17 18">583</strain>
    </source>
</reference>
<keyword evidence="18" id="KW-1185">Reference proteome</keyword>
<comment type="similarity">
    <text evidence="3 14">Belongs to the HPrK/P family.</text>
</comment>
<evidence type="ECO:0000256" key="14">
    <source>
        <dbReference type="HAMAP-Rule" id="MF_01249"/>
    </source>
</evidence>
<dbReference type="GO" id="GO:0005524">
    <property type="term" value="F:ATP binding"/>
    <property type="evidence" value="ECO:0007669"/>
    <property type="project" value="UniProtKB-UniRule"/>
</dbReference>
<organism evidence="17 18">
    <name type="scientific">Senegalia massiliensis</name>
    <dbReference type="NCBI Taxonomy" id="1720316"/>
    <lineage>
        <taxon>Bacteria</taxon>
        <taxon>Bacillati</taxon>
        <taxon>Bacillota</taxon>
        <taxon>Clostridia</taxon>
        <taxon>Eubacteriales</taxon>
        <taxon>Clostridiaceae</taxon>
        <taxon>Senegalia</taxon>
    </lineage>
</organism>
<dbReference type="RefSeq" id="WP_160198301.1">
    <property type="nucleotide sequence ID" value="NZ_QXXA01000015.1"/>
</dbReference>
<feature type="active site" evidence="14">
    <location>
        <position position="243"/>
    </location>
</feature>
<dbReference type="SUPFAM" id="SSF53795">
    <property type="entry name" value="PEP carboxykinase-like"/>
    <property type="match status" value="1"/>
</dbReference>
<evidence type="ECO:0000256" key="9">
    <source>
        <dbReference type="ARBA" id="ARBA00022840"/>
    </source>
</evidence>
<dbReference type="Proteomes" id="UP000467132">
    <property type="component" value="Unassembled WGS sequence"/>
</dbReference>
<evidence type="ECO:0000313" key="17">
    <source>
        <dbReference type="EMBL" id="NBI07835.1"/>
    </source>
</evidence>
<feature type="binding site" evidence="14">
    <location>
        <position position="160"/>
    </location>
    <ligand>
        <name>Mg(2+)</name>
        <dbReference type="ChEBI" id="CHEBI:18420"/>
    </ligand>
</feature>